<protein>
    <submittedName>
        <fullName evidence="1">Uncharacterized protein</fullName>
    </submittedName>
</protein>
<accession>A0A645E085</accession>
<reference evidence="1" key="1">
    <citation type="submission" date="2019-08" db="EMBL/GenBank/DDBJ databases">
        <authorList>
            <person name="Kucharzyk K."/>
            <person name="Murdoch R.W."/>
            <person name="Higgins S."/>
            <person name="Loffler F."/>
        </authorList>
    </citation>
    <scope>NUCLEOTIDE SEQUENCE</scope>
</reference>
<dbReference type="EMBL" id="VSSQ01040700">
    <property type="protein sequence ID" value="MPM94002.1"/>
    <property type="molecule type" value="Genomic_DNA"/>
</dbReference>
<gene>
    <name evidence="1" type="ORF">SDC9_141144</name>
</gene>
<dbReference type="AlphaFoldDB" id="A0A645E085"/>
<proteinExistence type="predicted"/>
<sequence length="107" mass="11432">MEGAVVTGKVADCQCSVRVSGWGSKAEMTGTEDEICKVGVAWGCPCGVAVESNVACRCTTYSCYAIKPTAIFRNNINYTSSIRGVEKHLTSNNRLTINPNSNLPLIV</sequence>
<comment type="caution">
    <text evidence="1">The sequence shown here is derived from an EMBL/GenBank/DDBJ whole genome shotgun (WGS) entry which is preliminary data.</text>
</comment>
<organism evidence="1">
    <name type="scientific">bioreactor metagenome</name>
    <dbReference type="NCBI Taxonomy" id="1076179"/>
    <lineage>
        <taxon>unclassified sequences</taxon>
        <taxon>metagenomes</taxon>
        <taxon>ecological metagenomes</taxon>
    </lineage>
</organism>
<name>A0A645E085_9ZZZZ</name>
<evidence type="ECO:0000313" key="1">
    <source>
        <dbReference type="EMBL" id="MPM94002.1"/>
    </source>
</evidence>